<dbReference type="EMBL" id="AMEZ01000059">
    <property type="protein sequence ID" value="EKY26184.1"/>
    <property type="molecule type" value="Genomic_DNA"/>
</dbReference>
<dbReference type="InterPro" id="IPR004839">
    <property type="entry name" value="Aminotransferase_I/II_large"/>
</dbReference>
<evidence type="ECO:0000313" key="7">
    <source>
        <dbReference type="EMBL" id="EKY26184.1"/>
    </source>
</evidence>
<dbReference type="GO" id="GO:0003677">
    <property type="term" value="F:DNA binding"/>
    <property type="evidence" value="ECO:0007669"/>
    <property type="project" value="UniProtKB-KW"/>
</dbReference>
<dbReference type="PANTHER" id="PTHR46577">
    <property type="entry name" value="HTH-TYPE TRANSCRIPTIONAL REGULATORY PROTEIN GABR"/>
    <property type="match status" value="1"/>
</dbReference>
<name>L1QDW9_9CLOT</name>
<dbReference type="Proteomes" id="UP000010420">
    <property type="component" value="Unassembled WGS sequence"/>
</dbReference>
<dbReference type="OrthoDB" id="163333at2"/>
<proteinExistence type="inferred from homology"/>
<dbReference type="eggNOG" id="COG1167">
    <property type="taxonomic scope" value="Bacteria"/>
</dbReference>
<dbReference type="InterPro" id="IPR036388">
    <property type="entry name" value="WH-like_DNA-bd_sf"/>
</dbReference>
<dbReference type="Gene3D" id="3.90.1150.10">
    <property type="entry name" value="Aspartate Aminotransferase, domain 1"/>
    <property type="match status" value="1"/>
</dbReference>
<dbReference type="InterPro" id="IPR000524">
    <property type="entry name" value="Tscrpt_reg_HTH_GntR"/>
</dbReference>
<dbReference type="InterPro" id="IPR015424">
    <property type="entry name" value="PyrdxlP-dep_Trfase"/>
</dbReference>
<dbReference type="PANTHER" id="PTHR46577:SF1">
    <property type="entry name" value="HTH-TYPE TRANSCRIPTIONAL REGULATORY PROTEIN GABR"/>
    <property type="match status" value="1"/>
</dbReference>
<dbReference type="SUPFAM" id="SSF53383">
    <property type="entry name" value="PLP-dependent transferases"/>
    <property type="match status" value="1"/>
</dbReference>
<dbReference type="Gene3D" id="1.10.10.10">
    <property type="entry name" value="Winged helix-like DNA-binding domain superfamily/Winged helix DNA-binding domain"/>
    <property type="match status" value="1"/>
</dbReference>
<keyword evidence="8" id="KW-1185">Reference proteome</keyword>
<keyword evidence="2" id="KW-0663">Pyridoxal phosphate</keyword>
<accession>L1QDW9</accession>
<evidence type="ECO:0000256" key="2">
    <source>
        <dbReference type="ARBA" id="ARBA00022898"/>
    </source>
</evidence>
<evidence type="ECO:0000313" key="8">
    <source>
        <dbReference type="Proteomes" id="UP000010420"/>
    </source>
</evidence>
<evidence type="ECO:0000256" key="4">
    <source>
        <dbReference type="ARBA" id="ARBA00023125"/>
    </source>
</evidence>
<comment type="caution">
    <text evidence="7">The sequence shown here is derived from an EMBL/GenBank/DDBJ whole genome shotgun (WGS) entry which is preliminary data.</text>
</comment>
<gene>
    <name evidence="7" type="ORF">HMPREF0216_02223</name>
</gene>
<evidence type="ECO:0000256" key="1">
    <source>
        <dbReference type="ARBA" id="ARBA00005384"/>
    </source>
</evidence>
<dbReference type="InterPro" id="IPR036390">
    <property type="entry name" value="WH_DNA-bd_sf"/>
</dbReference>
<dbReference type="SUPFAM" id="SSF46785">
    <property type="entry name" value="Winged helix' DNA-binding domain"/>
    <property type="match status" value="1"/>
</dbReference>
<feature type="domain" description="HTH gntR-type" evidence="6">
    <location>
        <begin position="12"/>
        <end position="80"/>
    </location>
</feature>
<evidence type="ECO:0000256" key="3">
    <source>
        <dbReference type="ARBA" id="ARBA00023015"/>
    </source>
</evidence>
<keyword evidence="5" id="KW-0804">Transcription</keyword>
<dbReference type="SMART" id="SM00345">
    <property type="entry name" value="HTH_GNTR"/>
    <property type="match status" value="1"/>
</dbReference>
<dbReference type="PROSITE" id="PS50949">
    <property type="entry name" value="HTH_GNTR"/>
    <property type="match status" value="1"/>
</dbReference>
<dbReference type="Pfam" id="PF00392">
    <property type="entry name" value="GntR"/>
    <property type="match status" value="1"/>
</dbReference>
<dbReference type="CDD" id="cd00609">
    <property type="entry name" value="AAT_like"/>
    <property type="match status" value="1"/>
</dbReference>
<comment type="similarity">
    <text evidence="1">In the C-terminal section; belongs to the class-I pyridoxal-phosphate-dependent aminotransferase family.</text>
</comment>
<evidence type="ECO:0000256" key="5">
    <source>
        <dbReference type="ARBA" id="ARBA00023163"/>
    </source>
</evidence>
<dbReference type="PATRIC" id="fig|545697.3.peg.2185"/>
<dbReference type="GO" id="GO:0030170">
    <property type="term" value="F:pyridoxal phosphate binding"/>
    <property type="evidence" value="ECO:0007669"/>
    <property type="project" value="InterPro"/>
</dbReference>
<keyword evidence="4" id="KW-0238">DNA-binding</keyword>
<protein>
    <submittedName>
        <fullName evidence="7">Transcriptional regulator, GntR family</fullName>
    </submittedName>
</protein>
<sequence length="470" mass="55082">MKRYHIEFNDYEPKYVQIAENIKKLINSNVIKDGDKLPPIRELSKELSVNNVTIVNCYNKLKSEGYAYQKMGSGTFAKKRELVDNFKKEYSKEIKFIKSNVNNEIIDFTGEGSKEVNFPIEKFKNVINAVLDRDGAEALIKEEPFGYTNLRDTINKIFWENQLNIDNLLIVSGAQQGIDIASKAILNINDNVAVERPTYAGALSVFKFRRANVFEIPIEEDGINIKKFEEILKKNKIKCFYVMSYFQNPTGISYSLEKKVKILELAKKYDFYIIEDDYLSELIFSDDLKHQPFKALDNDDRVIYIKSFSKIFLPGIRLGYIITPEKFRESIQNSKINTDIATSTLMQRALEMYIKEGYWINYIEDLKSEYIKRYNIMKNIINEELYEYITFTPPKGGLSFYLHLKNKNIKSKELFYKLKKRNVYITPGVIFYRGSTVGEEYFKIGFSQVNEEEIKRGIQLIKEELEKWHI</sequence>
<dbReference type="GO" id="GO:0003700">
    <property type="term" value="F:DNA-binding transcription factor activity"/>
    <property type="evidence" value="ECO:0007669"/>
    <property type="project" value="InterPro"/>
</dbReference>
<dbReference type="InterPro" id="IPR051446">
    <property type="entry name" value="HTH_trans_reg/aminotransferase"/>
</dbReference>
<dbReference type="AlphaFoldDB" id="L1QDW9"/>
<dbReference type="STRING" id="545697.HMPREF0216_02223"/>
<organism evidence="7 8">
    <name type="scientific">Clostridium celatum DSM 1785</name>
    <dbReference type="NCBI Taxonomy" id="545697"/>
    <lineage>
        <taxon>Bacteria</taxon>
        <taxon>Bacillati</taxon>
        <taxon>Bacillota</taxon>
        <taxon>Clostridia</taxon>
        <taxon>Eubacteriales</taxon>
        <taxon>Clostridiaceae</taxon>
        <taxon>Clostridium</taxon>
    </lineage>
</organism>
<dbReference type="GO" id="GO:0003824">
    <property type="term" value="F:catalytic activity"/>
    <property type="evidence" value="ECO:0007669"/>
    <property type="project" value="UniProtKB-ARBA"/>
</dbReference>
<keyword evidence="3" id="KW-0805">Transcription regulation</keyword>
<dbReference type="CDD" id="cd07377">
    <property type="entry name" value="WHTH_GntR"/>
    <property type="match status" value="1"/>
</dbReference>
<dbReference type="InterPro" id="IPR015422">
    <property type="entry name" value="PyrdxlP-dep_Trfase_small"/>
</dbReference>
<dbReference type="InterPro" id="IPR015421">
    <property type="entry name" value="PyrdxlP-dep_Trfase_major"/>
</dbReference>
<dbReference type="RefSeq" id="WP_005213979.1">
    <property type="nucleotide sequence ID" value="NZ_KB291650.1"/>
</dbReference>
<dbReference type="HOGENOM" id="CLU_017584_0_0_9"/>
<evidence type="ECO:0000259" key="6">
    <source>
        <dbReference type="PROSITE" id="PS50949"/>
    </source>
</evidence>
<reference evidence="7 8" key="1">
    <citation type="submission" date="2012-05" db="EMBL/GenBank/DDBJ databases">
        <authorList>
            <person name="Weinstock G."/>
            <person name="Sodergren E."/>
            <person name="Lobos E.A."/>
            <person name="Fulton L."/>
            <person name="Fulton R."/>
            <person name="Courtney L."/>
            <person name="Fronick C."/>
            <person name="O'Laughlin M."/>
            <person name="Godfrey J."/>
            <person name="Wilson R.M."/>
            <person name="Miner T."/>
            <person name="Farmer C."/>
            <person name="Delehaunty K."/>
            <person name="Cordes M."/>
            <person name="Minx P."/>
            <person name="Tomlinson C."/>
            <person name="Chen J."/>
            <person name="Wollam A."/>
            <person name="Pepin K.H."/>
            <person name="Bhonagiri V."/>
            <person name="Zhang X."/>
            <person name="Suruliraj S."/>
            <person name="Warren W."/>
            <person name="Mitreva M."/>
            <person name="Mardis E.R."/>
            <person name="Wilson R.K."/>
        </authorList>
    </citation>
    <scope>NUCLEOTIDE SEQUENCE [LARGE SCALE GENOMIC DNA]</scope>
    <source>
        <strain evidence="7 8">DSM 1785</strain>
    </source>
</reference>
<dbReference type="Gene3D" id="3.40.640.10">
    <property type="entry name" value="Type I PLP-dependent aspartate aminotransferase-like (Major domain)"/>
    <property type="match status" value="1"/>
</dbReference>
<dbReference type="Pfam" id="PF00155">
    <property type="entry name" value="Aminotran_1_2"/>
    <property type="match status" value="1"/>
</dbReference>